<dbReference type="GO" id="GO:0006281">
    <property type="term" value="P:DNA repair"/>
    <property type="evidence" value="ECO:0007669"/>
    <property type="project" value="UniProtKB-KW"/>
</dbReference>
<dbReference type="InterPro" id="IPR018060">
    <property type="entry name" value="HTH_AraC"/>
</dbReference>
<feature type="domain" description="HTH araC/xylS-type" evidence="11">
    <location>
        <begin position="19"/>
        <end position="116"/>
    </location>
</feature>
<comment type="similarity">
    <text evidence="2">Belongs to the MGMT family.</text>
</comment>
<dbReference type="CDD" id="cd06445">
    <property type="entry name" value="ATase"/>
    <property type="match status" value="1"/>
</dbReference>
<keyword evidence="9" id="KW-0234">DNA repair</keyword>
<dbReference type="Gene3D" id="1.10.10.60">
    <property type="entry name" value="Homeodomain-like"/>
    <property type="match status" value="1"/>
</dbReference>
<dbReference type="SUPFAM" id="SSF46767">
    <property type="entry name" value="Methylated DNA-protein cysteine methyltransferase, C-terminal domain"/>
    <property type="match status" value="1"/>
</dbReference>
<sequence length="294" mass="31538">MMTVSHSLDERAVAYERMADALSYLGDTWQEWPDLATAAKSVGLSPSHFQREFTRWAGISPKQYQSALAHAAAGDLLREGASVLDATLETGLSGPGRLHDLFIAHEGLSPGEAKAGGKGADLVLGRAPTPFGEGAWLISPRGLVALGFIDENPPERTGFEHQGRTEENAFADLAGRYPGASIRRDDAEAEQMARRVFEAGEPLPVALYGTPFRRQIWRALLDIPMGTVSTYGALAKASGNPKAARAVGAAVGANPISWFIPCHRALAADGRLHNYHWGVARKRAMLTLERACAA</sequence>
<dbReference type="Proteomes" id="UP000259173">
    <property type="component" value="Unassembled WGS sequence"/>
</dbReference>
<keyword evidence="5 13" id="KW-0808">Transferase</keyword>
<dbReference type="PANTHER" id="PTHR10815">
    <property type="entry name" value="METHYLATED-DNA--PROTEIN-CYSTEINE METHYLTRANSFERASE"/>
    <property type="match status" value="1"/>
</dbReference>
<dbReference type="PANTHER" id="PTHR10815:SF13">
    <property type="entry name" value="METHYLATED-DNA--PROTEIN-CYSTEINE METHYLTRANSFERASE"/>
    <property type="match status" value="1"/>
</dbReference>
<evidence type="ECO:0000256" key="5">
    <source>
        <dbReference type="ARBA" id="ARBA00022679"/>
    </source>
</evidence>
<dbReference type="GeneID" id="92499078"/>
<organism evidence="13 15">
    <name type="scientific">Hyphomonas atlantica</name>
    <dbReference type="NCBI Taxonomy" id="1280948"/>
    <lineage>
        <taxon>Bacteria</taxon>
        <taxon>Pseudomonadati</taxon>
        <taxon>Pseudomonadota</taxon>
        <taxon>Alphaproteobacteria</taxon>
        <taxon>Hyphomonadales</taxon>
        <taxon>Hyphomonadaceae</taxon>
        <taxon>Hyphomonas</taxon>
    </lineage>
</organism>
<evidence type="ECO:0000256" key="4">
    <source>
        <dbReference type="ARBA" id="ARBA00022603"/>
    </source>
</evidence>
<evidence type="ECO:0000256" key="10">
    <source>
        <dbReference type="ARBA" id="ARBA00049348"/>
    </source>
</evidence>
<dbReference type="SUPFAM" id="SSF46689">
    <property type="entry name" value="Homeodomain-like"/>
    <property type="match status" value="1"/>
</dbReference>
<dbReference type="Proteomes" id="UP000263957">
    <property type="component" value="Unassembled WGS sequence"/>
</dbReference>
<dbReference type="EC" id="2.1.1.63" evidence="3"/>
<dbReference type="GO" id="GO:0003700">
    <property type="term" value="F:DNA-binding transcription factor activity"/>
    <property type="evidence" value="ECO:0007669"/>
    <property type="project" value="InterPro"/>
</dbReference>
<evidence type="ECO:0000313" key="13">
    <source>
        <dbReference type="EMBL" id="HBQ47473.1"/>
    </source>
</evidence>
<evidence type="ECO:0000313" key="14">
    <source>
        <dbReference type="Proteomes" id="UP000259173"/>
    </source>
</evidence>
<accession>A0A356W2G5</accession>
<dbReference type="GO" id="GO:0032259">
    <property type="term" value="P:methylation"/>
    <property type="evidence" value="ECO:0007669"/>
    <property type="project" value="UniProtKB-KW"/>
</dbReference>
<keyword evidence="6" id="KW-0227">DNA damage</keyword>
<evidence type="ECO:0000256" key="6">
    <source>
        <dbReference type="ARBA" id="ARBA00022763"/>
    </source>
</evidence>
<dbReference type="EMBL" id="DOGS01000027">
    <property type="protein sequence ID" value="HBQ47473.1"/>
    <property type="molecule type" value="Genomic_DNA"/>
</dbReference>
<dbReference type="InterPro" id="IPR036631">
    <property type="entry name" value="MGMT_N_sf"/>
</dbReference>
<keyword evidence="4 13" id="KW-0489">Methyltransferase</keyword>
<proteinExistence type="inferred from homology"/>
<dbReference type="Gene3D" id="3.30.160.70">
    <property type="entry name" value="Methylated DNA-protein cysteine methyltransferase domain"/>
    <property type="match status" value="1"/>
</dbReference>
<dbReference type="EMBL" id="DMBR01000401">
    <property type="protein sequence ID" value="HAE95527.1"/>
    <property type="molecule type" value="Genomic_DNA"/>
</dbReference>
<protein>
    <recommendedName>
        <fullName evidence="3">methylated-DNA--[protein]-cysteine S-methyltransferase</fullName>
        <ecNumber evidence="3">2.1.1.63</ecNumber>
    </recommendedName>
</protein>
<evidence type="ECO:0000256" key="2">
    <source>
        <dbReference type="ARBA" id="ARBA00008711"/>
    </source>
</evidence>
<dbReference type="GO" id="GO:0043565">
    <property type="term" value="F:sequence-specific DNA binding"/>
    <property type="evidence" value="ECO:0007669"/>
    <property type="project" value="InterPro"/>
</dbReference>
<evidence type="ECO:0000256" key="7">
    <source>
        <dbReference type="ARBA" id="ARBA00023015"/>
    </source>
</evidence>
<dbReference type="Gene3D" id="1.10.10.10">
    <property type="entry name" value="Winged helix-like DNA-binding domain superfamily/Winged helix DNA-binding domain"/>
    <property type="match status" value="1"/>
</dbReference>
<evidence type="ECO:0000313" key="15">
    <source>
        <dbReference type="Proteomes" id="UP000263957"/>
    </source>
</evidence>
<dbReference type="InterPro" id="IPR036217">
    <property type="entry name" value="MethylDNA_cys_MeTrfase_DNAb"/>
</dbReference>
<keyword evidence="8" id="KW-0804">Transcription</keyword>
<evidence type="ECO:0000256" key="9">
    <source>
        <dbReference type="ARBA" id="ARBA00023204"/>
    </source>
</evidence>
<gene>
    <name evidence="12" type="ORF">DCG65_13300</name>
    <name evidence="13" type="ORF">DD728_01080</name>
</gene>
<dbReference type="PROSITE" id="PS01124">
    <property type="entry name" value="HTH_ARAC_FAMILY_2"/>
    <property type="match status" value="1"/>
</dbReference>
<dbReference type="OrthoDB" id="9802228at2"/>
<comment type="catalytic activity">
    <reaction evidence="10">
        <text>a 6-O-methyl-2'-deoxyguanosine in DNA + L-cysteinyl-[protein] = S-methyl-L-cysteinyl-[protein] + a 2'-deoxyguanosine in DNA</text>
        <dbReference type="Rhea" id="RHEA:24000"/>
        <dbReference type="Rhea" id="RHEA-COMP:10131"/>
        <dbReference type="Rhea" id="RHEA-COMP:10132"/>
        <dbReference type="Rhea" id="RHEA-COMP:11367"/>
        <dbReference type="Rhea" id="RHEA-COMP:11368"/>
        <dbReference type="ChEBI" id="CHEBI:29950"/>
        <dbReference type="ChEBI" id="CHEBI:82612"/>
        <dbReference type="ChEBI" id="CHEBI:85445"/>
        <dbReference type="ChEBI" id="CHEBI:85448"/>
        <dbReference type="EC" id="2.1.1.63"/>
    </reaction>
</comment>
<dbReference type="Pfam" id="PF12833">
    <property type="entry name" value="HTH_18"/>
    <property type="match status" value="1"/>
</dbReference>
<dbReference type="FunFam" id="1.10.10.10:FF:000214">
    <property type="entry name" value="Methylated-DNA--protein-cysteine methyltransferase"/>
    <property type="match status" value="1"/>
</dbReference>
<evidence type="ECO:0000256" key="1">
    <source>
        <dbReference type="ARBA" id="ARBA00001286"/>
    </source>
</evidence>
<name>A0A356W2G5_9PROT</name>
<evidence type="ECO:0000256" key="8">
    <source>
        <dbReference type="ARBA" id="ARBA00023163"/>
    </source>
</evidence>
<reference evidence="14 15" key="1">
    <citation type="journal article" date="2018" name="Nat. Biotechnol.">
        <title>A standardized bacterial taxonomy based on genome phylogeny substantially revises the tree of life.</title>
        <authorList>
            <person name="Parks D.H."/>
            <person name="Chuvochina M."/>
            <person name="Waite D.W."/>
            <person name="Rinke C."/>
            <person name="Skarshewski A."/>
            <person name="Chaumeil P.A."/>
            <person name="Hugenholtz P."/>
        </authorList>
    </citation>
    <scope>NUCLEOTIDE SEQUENCE [LARGE SCALE GENOMIC DNA]</scope>
    <source>
        <strain evidence="13">UBA10378</strain>
        <strain evidence="12">UBA8557</strain>
    </source>
</reference>
<dbReference type="SMART" id="SM00342">
    <property type="entry name" value="HTH_ARAC"/>
    <property type="match status" value="1"/>
</dbReference>
<evidence type="ECO:0000256" key="3">
    <source>
        <dbReference type="ARBA" id="ARBA00011918"/>
    </source>
</evidence>
<dbReference type="InterPro" id="IPR014048">
    <property type="entry name" value="MethylDNA_cys_MeTrfase_DNA-bd"/>
</dbReference>
<dbReference type="SUPFAM" id="SSF53155">
    <property type="entry name" value="Methylated DNA-protein cysteine methyltransferase domain"/>
    <property type="match status" value="1"/>
</dbReference>
<dbReference type="RefSeq" id="WP_035549036.1">
    <property type="nucleotide sequence ID" value="NZ_AWFH01000003.1"/>
</dbReference>
<dbReference type="GO" id="GO:0003908">
    <property type="term" value="F:methylated-DNA-[protein]-cysteine S-methyltransferase activity"/>
    <property type="evidence" value="ECO:0007669"/>
    <property type="project" value="UniProtKB-EC"/>
</dbReference>
<dbReference type="Pfam" id="PF01035">
    <property type="entry name" value="DNA_binding_1"/>
    <property type="match status" value="1"/>
</dbReference>
<dbReference type="InterPro" id="IPR036388">
    <property type="entry name" value="WH-like_DNA-bd_sf"/>
</dbReference>
<comment type="caution">
    <text evidence="13">The sequence shown here is derived from an EMBL/GenBank/DDBJ whole genome shotgun (WGS) entry which is preliminary data.</text>
</comment>
<keyword evidence="7" id="KW-0805">Transcription regulation</keyword>
<evidence type="ECO:0000259" key="11">
    <source>
        <dbReference type="PROSITE" id="PS01124"/>
    </source>
</evidence>
<comment type="catalytic activity">
    <reaction evidence="1">
        <text>a 4-O-methyl-thymidine in DNA + L-cysteinyl-[protein] = a thymidine in DNA + S-methyl-L-cysteinyl-[protein]</text>
        <dbReference type="Rhea" id="RHEA:53428"/>
        <dbReference type="Rhea" id="RHEA-COMP:10131"/>
        <dbReference type="Rhea" id="RHEA-COMP:10132"/>
        <dbReference type="Rhea" id="RHEA-COMP:13555"/>
        <dbReference type="Rhea" id="RHEA-COMP:13556"/>
        <dbReference type="ChEBI" id="CHEBI:29950"/>
        <dbReference type="ChEBI" id="CHEBI:82612"/>
        <dbReference type="ChEBI" id="CHEBI:137386"/>
        <dbReference type="ChEBI" id="CHEBI:137387"/>
        <dbReference type="EC" id="2.1.1.63"/>
    </reaction>
</comment>
<evidence type="ECO:0000313" key="12">
    <source>
        <dbReference type="EMBL" id="HAE95527.1"/>
    </source>
</evidence>
<dbReference type="NCBIfam" id="TIGR00589">
    <property type="entry name" value="ogt"/>
    <property type="match status" value="1"/>
</dbReference>
<dbReference type="AlphaFoldDB" id="A0A356W2G5"/>
<dbReference type="InterPro" id="IPR009057">
    <property type="entry name" value="Homeodomain-like_sf"/>
</dbReference>